<feature type="domain" description="Superoxide dismutase copper/zinc binding" evidence="4">
    <location>
        <begin position="81"/>
        <end position="190"/>
    </location>
</feature>
<dbReference type="Proteomes" id="UP000311713">
    <property type="component" value="Unassembled WGS sequence"/>
</dbReference>
<comment type="caution">
    <text evidence="5">The sequence shown here is derived from an EMBL/GenBank/DDBJ whole genome shotgun (WGS) entry which is preliminary data.</text>
</comment>
<keyword evidence="3" id="KW-0732">Signal</keyword>
<gene>
    <name evidence="5" type="ORF">FH715_03695</name>
</gene>
<name>A0A5C4VC53_9ACTN</name>
<proteinExistence type="inferred from homology"/>
<evidence type="ECO:0000256" key="2">
    <source>
        <dbReference type="SAM" id="MobiDB-lite"/>
    </source>
</evidence>
<dbReference type="GO" id="GO:0006801">
    <property type="term" value="P:superoxide metabolic process"/>
    <property type="evidence" value="ECO:0007669"/>
    <property type="project" value="InterPro"/>
</dbReference>
<evidence type="ECO:0000313" key="5">
    <source>
        <dbReference type="EMBL" id="TNM33473.1"/>
    </source>
</evidence>
<evidence type="ECO:0000259" key="4">
    <source>
        <dbReference type="Pfam" id="PF00080"/>
    </source>
</evidence>
<dbReference type="SUPFAM" id="SSF49329">
    <property type="entry name" value="Cu,Zn superoxide dismutase-like"/>
    <property type="match status" value="1"/>
</dbReference>
<dbReference type="GO" id="GO:0046872">
    <property type="term" value="F:metal ion binding"/>
    <property type="evidence" value="ECO:0007669"/>
    <property type="project" value="InterPro"/>
</dbReference>
<keyword evidence="6" id="KW-1185">Reference proteome</keyword>
<accession>A0A5C4VC53</accession>
<dbReference type="EMBL" id="VDGT01000002">
    <property type="protein sequence ID" value="TNM33473.1"/>
    <property type="molecule type" value="Genomic_DNA"/>
</dbReference>
<comment type="similarity">
    <text evidence="1">Belongs to the Cu-Zn superoxide dismutase family.</text>
</comment>
<sequence length="232" mass="23575">MRSLVTGGLAALLAALASTGGTALAAERAGEREGAGREVEQGWLFVGEFAPVGAGGTGAVTYDETLVPAGSPVEVVQWVGDGRTRVELRVRGLVPGHTYGAHVHAEPCGPDPADSGPHYQHEPSDRPGAANPSNEVWLDFTADGEGAGAADARQDWYFRAGEANSVVIHEHATSRGHHGTPGDAGVRVACLTVPFRGVPVSGTAEAETLPAPPIPARPSGAAAGRLGGTEGE</sequence>
<evidence type="ECO:0000256" key="1">
    <source>
        <dbReference type="ARBA" id="ARBA00010457"/>
    </source>
</evidence>
<dbReference type="Gene3D" id="2.60.40.200">
    <property type="entry name" value="Superoxide dismutase, copper/zinc binding domain"/>
    <property type="match status" value="1"/>
</dbReference>
<protein>
    <submittedName>
        <fullName evidence="5">Superoxide dismutase family protein</fullName>
    </submittedName>
</protein>
<feature type="signal peptide" evidence="3">
    <location>
        <begin position="1"/>
        <end position="25"/>
    </location>
</feature>
<evidence type="ECO:0000313" key="6">
    <source>
        <dbReference type="Proteomes" id="UP000311713"/>
    </source>
</evidence>
<evidence type="ECO:0000256" key="3">
    <source>
        <dbReference type="SAM" id="SignalP"/>
    </source>
</evidence>
<feature type="region of interest" description="Disordered" evidence="2">
    <location>
        <begin position="204"/>
        <end position="232"/>
    </location>
</feature>
<dbReference type="RefSeq" id="WP_139640598.1">
    <property type="nucleotide sequence ID" value="NZ_BAAAZS010000010.1"/>
</dbReference>
<dbReference type="InterPro" id="IPR001424">
    <property type="entry name" value="SOD_Cu_Zn_dom"/>
</dbReference>
<reference evidence="5 6" key="1">
    <citation type="submission" date="2019-06" db="EMBL/GenBank/DDBJ databases">
        <title>Draft genome of Streptomyces sedi sp. JCM16909.</title>
        <authorList>
            <person name="Klykleung N."/>
            <person name="Tanasupawat S."/>
            <person name="Kudo T."/>
            <person name="Yuki M."/>
            <person name="Ohkuma M."/>
        </authorList>
    </citation>
    <scope>NUCLEOTIDE SEQUENCE [LARGE SCALE GENOMIC DNA]</scope>
    <source>
        <strain evidence="5 6">JCM 16909</strain>
    </source>
</reference>
<organism evidence="5 6">
    <name type="scientific">Streptomyces sedi</name>
    <dbReference type="NCBI Taxonomy" id="555059"/>
    <lineage>
        <taxon>Bacteria</taxon>
        <taxon>Bacillati</taxon>
        <taxon>Actinomycetota</taxon>
        <taxon>Actinomycetes</taxon>
        <taxon>Kitasatosporales</taxon>
        <taxon>Streptomycetaceae</taxon>
        <taxon>Streptomyces</taxon>
    </lineage>
</organism>
<dbReference type="AlphaFoldDB" id="A0A5C4VC53"/>
<feature type="region of interest" description="Disordered" evidence="2">
    <location>
        <begin position="102"/>
        <end position="134"/>
    </location>
</feature>
<dbReference type="OrthoDB" id="3297424at2"/>
<dbReference type="InterPro" id="IPR036423">
    <property type="entry name" value="SOD-like_Cu/Zn_dom_sf"/>
</dbReference>
<dbReference type="Pfam" id="PF00080">
    <property type="entry name" value="Sod_Cu"/>
    <property type="match status" value="1"/>
</dbReference>
<feature type="chain" id="PRO_5022990598" evidence="3">
    <location>
        <begin position="26"/>
        <end position="232"/>
    </location>
</feature>